<dbReference type="Proteomes" id="UP000236413">
    <property type="component" value="Unassembled WGS sequence"/>
</dbReference>
<gene>
    <name evidence="1" type="ORF">C1634_023095</name>
</gene>
<accession>A0A316WAX6</accession>
<protein>
    <submittedName>
        <fullName evidence="1">Uncharacterized protein</fullName>
    </submittedName>
</protein>
<comment type="caution">
    <text evidence="1">The sequence shown here is derived from an EMBL/GenBank/DDBJ whole genome shotgun (WGS) entry which is preliminary data.</text>
</comment>
<organism evidence="1 2">
    <name type="scientific">Chryseobacterium viscerum</name>
    <dbReference type="NCBI Taxonomy" id="1037377"/>
    <lineage>
        <taxon>Bacteria</taxon>
        <taxon>Pseudomonadati</taxon>
        <taxon>Bacteroidota</taxon>
        <taxon>Flavobacteriia</taxon>
        <taxon>Flavobacteriales</taxon>
        <taxon>Weeksellaceae</taxon>
        <taxon>Chryseobacterium group</taxon>
        <taxon>Chryseobacterium</taxon>
    </lineage>
</organism>
<evidence type="ECO:0000313" key="1">
    <source>
        <dbReference type="EMBL" id="PWN58441.1"/>
    </source>
</evidence>
<reference evidence="1 2" key="1">
    <citation type="submission" date="2018-04" db="EMBL/GenBank/DDBJ databases">
        <title>Chryseobacterium oncorhynchi 701B-08T from rainbow trout, and Chryseobacterium viscerum 687B-08T from diseased fish.</title>
        <authorList>
            <person name="Jeong J.-J."/>
            <person name="Lee Y.J."/>
            <person name="Pathiraja D."/>
            <person name="Park B."/>
            <person name="Choi I.-G."/>
            <person name="Kim K.D."/>
        </authorList>
    </citation>
    <scope>NUCLEOTIDE SEQUENCE [LARGE SCALE GENOMIC DNA]</scope>
    <source>
        <strain evidence="1 2">687B-08</strain>
    </source>
</reference>
<dbReference type="EMBL" id="PPEG02000011">
    <property type="protein sequence ID" value="PWN58441.1"/>
    <property type="molecule type" value="Genomic_DNA"/>
</dbReference>
<proteinExistence type="predicted"/>
<sequence length="69" mass="8180">MKELSFYEFTQLSESERYDLVFREGEFIDSSIRNDVKFALYKLYSFNVEVIYDSTGNRIIGLTSFLKSE</sequence>
<name>A0A316WAX6_9FLAO</name>
<evidence type="ECO:0000313" key="2">
    <source>
        <dbReference type="Proteomes" id="UP000236413"/>
    </source>
</evidence>
<dbReference type="AlphaFoldDB" id="A0A316WAX6"/>